<dbReference type="GO" id="GO:0016987">
    <property type="term" value="F:sigma factor activity"/>
    <property type="evidence" value="ECO:0007669"/>
    <property type="project" value="UniProtKB-KW"/>
</dbReference>
<keyword evidence="2" id="KW-0805">Transcription regulation</keyword>
<evidence type="ECO:0000256" key="3">
    <source>
        <dbReference type="ARBA" id="ARBA00023082"/>
    </source>
</evidence>
<keyword evidence="8" id="KW-1185">Reference proteome</keyword>
<dbReference type="OrthoDB" id="9784984at2"/>
<dbReference type="GO" id="GO:0006352">
    <property type="term" value="P:DNA-templated transcription initiation"/>
    <property type="evidence" value="ECO:0007669"/>
    <property type="project" value="InterPro"/>
</dbReference>
<dbReference type="InterPro" id="IPR039425">
    <property type="entry name" value="RNA_pol_sigma-70-like"/>
</dbReference>
<dbReference type="Pfam" id="PF04542">
    <property type="entry name" value="Sigma70_r2"/>
    <property type="match status" value="1"/>
</dbReference>
<dbReference type="Gene3D" id="1.10.10.10">
    <property type="entry name" value="Winged helix-like DNA-binding domain superfamily/Winged helix DNA-binding domain"/>
    <property type="match status" value="1"/>
</dbReference>
<dbReference type="InterPro" id="IPR014284">
    <property type="entry name" value="RNA_pol_sigma-70_dom"/>
</dbReference>
<dbReference type="AlphaFoldDB" id="A0A841JY91"/>
<dbReference type="CDD" id="cd06171">
    <property type="entry name" value="Sigma70_r4"/>
    <property type="match status" value="1"/>
</dbReference>
<evidence type="ECO:0000313" key="7">
    <source>
        <dbReference type="EMBL" id="MBB6145377.1"/>
    </source>
</evidence>
<feature type="domain" description="RNA polymerase sigma factor 70 region 4 type 2" evidence="6">
    <location>
        <begin position="122"/>
        <end position="173"/>
    </location>
</feature>
<accession>A0A841JY91</accession>
<reference evidence="7 8" key="1">
    <citation type="submission" date="2020-08" db="EMBL/GenBank/DDBJ databases">
        <title>Genomic Encyclopedia of Type Strains, Phase IV (KMG-IV): sequencing the most valuable type-strain genomes for metagenomic binning, comparative biology and taxonomic classification.</title>
        <authorList>
            <person name="Goeker M."/>
        </authorList>
    </citation>
    <scope>NUCLEOTIDE SEQUENCE [LARGE SCALE GENOMIC DNA]</scope>
    <source>
        <strain evidence="7 8">DSM 103733</strain>
    </source>
</reference>
<dbReference type="InterPro" id="IPR013325">
    <property type="entry name" value="RNA_pol_sigma_r2"/>
</dbReference>
<sequence length="191" mass="21677">MSPEHGGWDRVGSREAEDEQAAFEALVKRQSRFVFRVAYAILRNSHDAEDAAQESFLKLYRNHAWRGIENERAFLARAVWRVAVDRVRQLQLPHAVLEDELEPPSAAPSPEQEAIAVDWQAAIHRMIDALPEELRQPLALSAIDQLNSREIAAILGIPEGTVRTRLMRARHRLKEKLAALHGAGKENHYAR</sequence>
<evidence type="ECO:0000259" key="5">
    <source>
        <dbReference type="Pfam" id="PF04542"/>
    </source>
</evidence>
<dbReference type="PANTHER" id="PTHR43133">
    <property type="entry name" value="RNA POLYMERASE ECF-TYPE SIGMA FACTO"/>
    <property type="match status" value="1"/>
</dbReference>
<comment type="caution">
    <text evidence="7">The sequence shown here is derived from an EMBL/GenBank/DDBJ whole genome shotgun (WGS) entry which is preliminary data.</text>
</comment>
<organism evidence="7 8">
    <name type="scientific">Silvibacterium bohemicum</name>
    <dbReference type="NCBI Taxonomy" id="1577686"/>
    <lineage>
        <taxon>Bacteria</taxon>
        <taxon>Pseudomonadati</taxon>
        <taxon>Acidobacteriota</taxon>
        <taxon>Terriglobia</taxon>
        <taxon>Terriglobales</taxon>
        <taxon>Acidobacteriaceae</taxon>
        <taxon>Silvibacterium</taxon>
    </lineage>
</organism>
<dbReference type="SUPFAM" id="SSF88946">
    <property type="entry name" value="Sigma2 domain of RNA polymerase sigma factors"/>
    <property type="match status" value="1"/>
</dbReference>
<protein>
    <submittedName>
        <fullName evidence="7">RNA polymerase sigma-70 factor (ECF subfamily)</fullName>
    </submittedName>
</protein>
<dbReference type="InterPro" id="IPR013324">
    <property type="entry name" value="RNA_pol_sigma_r3/r4-like"/>
</dbReference>
<dbReference type="InterPro" id="IPR007627">
    <property type="entry name" value="RNA_pol_sigma70_r2"/>
</dbReference>
<evidence type="ECO:0000256" key="2">
    <source>
        <dbReference type="ARBA" id="ARBA00023015"/>
    </source>
</evidence>
<evidence type="ECO:0000313" key="8">
    <source>
        <dbReference type="Proteomes" id="UP000538666"/>
    </source>
</evidence>
<dbReference type="InterPro" id="IPR013249">
    <property type="entry name" value="RNA_pol_sigma70_r4_t2"/>
</dbReference>
<feature type="domain" description="RNA polymerase sigma-70 region 2" evidence="5">
    <location>
        <begin position="26"/>
        <end position="90"/>
    </location>
</feature>
<comment type="similarity">
    <text evidence="1">Belongs to the sigma-70 factor family. ECF subfamily.</text>
</comment>
<dbReference type="GO" id="GO:0003677">
    <property type="term" value="F:DNA binding"/>
    <property type="evidence" value="ECO:0007669"/>
    <property type="project" value="InterPro"/>
</dbReference>
<dbReference type="NCBIfam" id="TIGR02937">
    <property type="entry name" value="sigma70-ECF"/>
    <property type="match status" value="1"/>
</dbReference>
<evidence type="ECO:0000259" key="6">
    <source>
        <dbReference type="Pfam" id="PF08281"/>
    </source>
</evidence>
<evidence type="ECO:0000256" key="4">
    <source>
        <dbReference type="ARBA" id="ARBA00023163"/>
    </source>
</evidence>
<keyword evidence="3" id="KW-0731">Sigma factor</keyword>
<evidence type="ECO:0000256" key="1">
    <source>
        <dbReference type="ARBA" id="ARBA00010641"/>
    </source>
</evidence>
<dbReference type="Gene3D" id="1.10.1740.10">
    <property type="match status" value="1"/>
</dbReference>
<keyword evidence="4" id="KW-0804">Transcription</keyword>
<dbReference type="Proteomes" id="UP000538666">
    <property type="component" value="Unassembled WGS sequence"/>
</dbReference>
<dbReference type="EMBL" id="JACHEK010000006">
    <property type="protein sequence ID" value="MBB6145377.1"/>
    <property type="molecule type" value="Genomic_DNA"/>
</dbReference>
<dbReference type="SUPFAM" id="SSF88659">
    <property type="entry name" value="Sigma3 and sigma4 domains of RNA polymerase sigma factors"/>
    <property type="match status" value="1"/>
</dbReference>
<dbReference type="InterPro" id="IPR036388">
    <property type="entry name" value="WH-like_DNA-bd_sf"/>
</dbReference>
<dbReference type="PANTHER" id="PTHR43133:SF51">
    <property type="entry name" value="RNA POLYMERASE SIGMA FACTOR"/>
    <property type="match status" value="1"/>
</dbReference>
<proteinExistence type="inferred from homology"/>
<dbReference type="Pfam" id="PF08281">
    <property type="entry name" value="Sigma70_r4_2"/>
    <property type="match status" value="1"/>
</dbReference>
<gene>
    <name evidence="7" type="ORF">HNQ77_003335</name>
</gene>
<dbReference type="RefSeq" id="WP_050061539.1">
    <property type="nucleotide sequence ID" value="NZ_JACHEK010000006.1"/>
</dbReference>
<name>A0A841JY91_9BACT</name>